<dbReference type="OrthoDB" id="196105at2"/>
<accession>A3JXI1</accession>
<sequence length="157" mass="17546">MIQQVVYVSRAVHPMGRGTDRDILSVARKRNAELGLTGFLFRTRTHYIQLLEGPAEAVGQVTESLRRDPRHTDFDVIRTMQADTRSFGRFAMGYDDVLQMRAAEFIESLKSSAISDSSLRAHVELLAVGRRTKKAALAASFGQLVSGMTFSRRASRQ</sequence>
<proteinExistence type="predicted"/>
<comment type="caution">
    <text evidence="2">The sequence shown here is derived from an EMBL/GenBank/DDBJ whole genome shotgun (WGS) entry which is preliminary data.</text>
</comment>
<keyword evidence="3" id="KW-1185">Reference proteome</keyword>
<protein>
    <recommendedName>
        <fullName evidence="1">BLUF domain-containing protein</fullName>
    </recommendedName>
</protein>
<dbReference type="PROSITE" id="PS50925">
    <property type="entry name" value="BLUF"/>
    <property type="match status" value="1"/>
</dbReference>
<dbReference type="AlphaFoldDB" id="A3JXI1"/>
<dbReference type="RefSeq" id="WP_005854872.1">
    <property type="nucleotide sequence ID" value="NZ_AAYA01000001.1"/>
</dbReference>
<dbReference type="Proteomes" id="UP000005713">
    <property type="component" value="Unassembled WGS sequence"/>
</dbReference>
<evidence type="ECO:0000313" key="3">
    <source>
        <dbReference type="Proteomes" id="UP000005713"/>
    </source>
</evidence>
<dbReference type="EMBL" id="AAYA01000001">
    <property type="protein sequence ID" value="EBA10217.1"/>
    <property type="molecule type" value="Genomic_DNA"/>
</dbReference>
<dbReference type="Gene3D" id="3.30.70.100">
    <property type="match status" value="1"/>
</dbReference>
<evidence type="ECO:0000313" key="2">
    <source>
        <dbReference type="EMBL" id="EBA10217.1"/>
    </source>
</evidence>
<dbReference type="eggNOG" id="COG0233">
    <property type="taxonomic scope" value="Bacteria"/>
</dbReference>
<feature type="domain" description="BLUF" evidence="1">
    <location>
        <begin position="2"/>
        <end position="93"/>
    </location>
</feature>
<dbReference type="InterPro" id="IPR036046">
    <property type="entry name" value="Acylphosphatase-like_dom_sf"/>
</dbReference>
<organism evidence="2 3">
    <name type="scientific">Sagittula stellata (strain ATCC 700073 / DSM 11524 / E-37)</name>
    <dbReference type="NCBI Taxonomy" id="388399"/>
    <lineage>
        <taxon>Bacteria</taxon>
        <taxon>Pseudomonadati</taxon>
        <taxon>Pseudomonadota</taxon>
        <taxon>Alphaproteobacteria</taxon>
        <taxon>Rhodobacterales</taxon>
        <taxon>Roseobacteraceae</taxon>
        <taxon>Sagittula</taxon>
    </lineage>
</organism>
<dbReference type="InterPro" id="IPR007024">
    <property type="entry name" value="BLUF_domain"/>
</dbReference>
<gene>
    <name evidence="2" type="ORF">SSE37_19467</name>
</gene>
<name>A3JXI1_SAGS3</name>
<dbReference type="SMART" id="SM01034">
    <property type="entry name" value="BLUF"/>
    <property type="match status" value="1"/>
</dbReference>
<dbReference type="SUPFAM" id="SSF54975">
    <property type="entry name" value="Acylphosphatase/BLUF domain-like"/>
    <property type="match status" value="1"/>
</dbReference>
<reference evidence="2 3" key="1">
    <citation type="submission" date="2006-06" db="EMBL/GenBank/DDBJ databases">
        <authorList>
            <person name="Moran M.A."/>
            <person name="Ferriera S."/>
            <person name="Johnson J."/>
            <person name="Kravitz S."/>
            <person name="Beeson K."/>
            <person name="Sutton G."/>
            <person name="Rogers Y.-H."/>
            <person name="Friedman R."/>
            <person name="Frazier M."/>
            <person name="Venter J.C."/>
        </authorList>
    </citation>
    <scope>NUCLEOTIDE SEQUENCE [LARGE SCALE GENOMIC DNA]</scope>
    <source>
        <strain evidence="2 3">E-37</strain>
    </source>
</reference>
<dbReference type="GO" id="GO:0071949">
    <property type="term" value="F:FAD binding"/>
    <property type="evidence" value="ECO:0007669"/>
    <property type="project" value="InterPro"/>
</dbReference>
<dbReference type="Pfam" id="PF04940">
    <property type="entry name" value="BLUF"/>
    <property type="match status" value="1"/>
</dbReference>
<dbReference type="GO" id="GO:0009882">
    <property type="term" value="F:blue light photoreceptor activity"/>
    <property type="evidence" value="ECO:0007669"/>
    <property type="project" value="InterPro"/>
</dbReference>
<evidence type="ECO:0000259" key="1">
    <source>
        <dbReference type="PROSITE" id="PS50925"/>
    </source>
</evidence>